<dbReference type="PANTHER" id="PTHR39335">
    <property type="entry name" value="BLL4220 PROTEIN"/>
    <property type="match status" value="1"/>
</dbReference>
<feature type="signal peptide" evidence="1">
    <location>
        <begin position="1"/>
        <end position="23"/>
    </location>
</feature>
<dbReference type="GO" id="GO:0043448">
    <property type="term" value="P:alkane catabolic process"/>
    <property type="evidence" value="ECO:0007669"/>
    <property type="project" value="TreeGrafter"/>
</dbReference>
<dbReference type="InterPro" id="IPR014558">
    <property type="entry name" value="UCP029720"/>
</dbReference>
<evidence type="ECO:0000313" key="2">
    <source>
        <dbReference type="EMBL" id="MBB5514998.1"/>
    </source>
</evidence>
<feature type="chain" id="PRO_5032991556" evidence="1">
    <location>
        <begin position="24"/>
        <end position="144"/>
    </location>
</feature>
<gene>
    <name evidence="2" type="ORF">FHS89_001008</name>
</gene>
<dbReference type="RefSeq" id="WP_184009183.1">
    <property type="nucleotide sequence ID" value="NZ_JACIJS010000003.1"/>
</dbReference>
<evidence type="ECO:0000256" key="1">
    <source>
        <dbReference type="SAM" id="SignalP"/>
    </source>
</evidence>
<dbReference type="PROSITE" id="PS51257">
    <property type="entry name" value="PROKAR_LIPOPROTEIN"/>
    <property type="match status" value="1"/>
</dbReference>
<accession>A0A840WIQ5</accession>
<dbReference type="PIRSF" id="PIRSF029720">
    <property type="entry name" value="UCP029720"/>
    <property type="match status" value="1"/>
</dbReference>
<reference evidence="2 3" key="1">
    <citation type="submission" date="2020-08" db="EMBL/GenBank/DDBJ databases">
        <title>Genomic Encyclopedia of Type Strains, Phase IV (KMG-IV): sequencing the most valuable type-strain genomes for metagenomic binning, comparative biology and taxonomic classification.</title>
        <authorList>
            <person name="Goeker M."/>
        </authorList>
    </citation>
    <scope>NUCLEOTIDE SEQUENCE [LARGE SCALE GENOMIC DNA]</scope>
    <source>
        <strain evidence="2 3">DSM 103377</strain>
    </source>
</reference>
<dbReference type="Pfam" id="PF03640">
    <property type="entry name" value="Lipoprotein_15"/>
    <property type="match status" value="2"/>
</dbReference>
<dbReference type="PANTHER" id="PTHR39335:SF1">
    <property type="entry name" value="BLL4220 PROTEIN"/>
    <property type="match status" value="1"/>
</dbReference>
<protein>
    <submittedName>
        <fullName evidence="2">Putative lipoprotein with Yx(FWY)xxD motif</fullName>
    </submittedName>
</protein>
<proteinExistence type="predicted"/>
<dbReference type="AlphaFoldDB" id="A0A840WIQ5"/>
<sequence>MKALTLTAAAAVIALTACSGAYAASEWKKMDTAAGEVFADDNGMTLYTFRNDTPGVSNCYDSCADAWPPFIADAGATDKGAWTLVTRTDGSQQWALGGMPLYFWAGDAAPGDVTGDGVGGVWDAARPADKAKAPATTAGTGYTY</sequence>
<keyword evidence="1" id="KW-0732">Signal</keyword>
<organism evidence="2 3">
    <name type="scientific">Rubricella aquisinus</name>
    <dbReference type="NCBI Taxonomy" id="2028108"/>
    <lineage>
        <taxon>Bacteria</taxon>
        <taxon>Pseudomonadati</taxon>
        <taxon>Pseudomonadota</taxon>
        <taxon>Alphaproteobacteria</taxon>
        <taxon>Rhodobacterales</taxon>
        <taxon>Paracoccaceae</taxon>
        <taxon>Rubricella</taxon>
    </lineage>
</organism>
<dbReference type="InterPro" id="IPR005297">
    <property type="entry name" value="Lipoprotein_repeat"/>
</dbReference>
<dbReference type="EMBL" id="JACIJS010000003">
    <property type="protein sequence ID" value="MBB5514998.1"/>
    <property type="molecule type" value="Genomic_DNA"/>
</dbReference>
<dbReference type="Proteomes" id="UP000553766">
    <property type="component" value="Unassembled WGS sequence"/>
</dbReference>
<name>A0A840WIQ5_9RHOB</name>
<evidence type="ECO:0000313" key="3">
    <source>
        <dbReference type="Proteomes" id="UP000553766"/>
    </source>
</evidence>
<keyword evidence="3" id="KW-1185">Reference proteome</keyword>
<keyword evidence="2" id="KW-0449">Lipoprotein</keyword>
<comment type="caution">
    <text evidence="2">The sequence shown here is derived from an EMBL/GenBank/DDBJ whole genome shotgun (WGS) entry which is preliminary data.</text>
</comment>